<sequence>MALEERIGVEGHEELVGEGDEEAEDEQVELKVLEEMRGRRKRQGMERFCGVGLWGFQVVAGGADEVDKDEQKDDQRYHNYYNHPPTLSSNRIKQCYPQCV</sequence>
<dbReference type="EMBL" id="CM017323">
    <property type="protein sequence ID" value="KAE8021252.1"/>
    <property type="molecule type" value="Genomic_DNA"/>
</dbReference>
<feature type="compositionally biased region" description="Basic and acidic residues" evidence="1">
    <location>
        <begin position="1"/>
        <end position="15"/>
    </location>
</feature>
<reference evidence="2 3" key="1">
    <citation type="submission" date="2019-06" db="EMBL/GenBank/DDBJ databases">
        <title>A chromosomal-level reference genome of Carpinus fangiana (Coryloideae, Betulaceae).</title>
        <authorList>
            <person name="Yang X."/>
            <person name="Wang Z."/>
            <person name="Zhang L."/>
            <person name="Hao G."/>
            <person name="Liu J."/>
            <person name="Yang Y."/>
        </authorList>
    </citation>
    <scope>NUCLEOTIDE SEQUENCE [LARGE SCALE GENOMIC DNA]</scope>
    <source>
        <strain evidence="2">Cfa_2016G</strain>
        <tissue evidence="2">Leaf</tissue>
    </source>
</reference>
<keyword evidence="3" id="KW-1185">Reference proteome</keyword>
<evidence type="ECO:0000313" key="2">
    <source>
        <dbReference type="EMBL" id="KAE8021252.1"/>
    </source>
</evidence>
<gene>
    <name evidence="2" type="ORF">FH972_007159</name>
</gene>
<accession>A0A5N6QWV7</accession>
<feature type="region of interest" description="Disordered" evidence="1">
    <location>
        <begin position="1"/>
        <end position="24"/>
    </location>
</feature>
<organism evidence="2 3">
    <name type="scientific">Carpinus fangiana</name>
    <dbReference type="NCBI Taxonomy" id="176857"/>
    <lineage>
        <taxon>Eukaryota</taxon>
        <taxon>Viridiplantae</taxon>
        <taxon>Streptophyta</taxon>
        <taxon>Embryophyta</taxon>
        <taxon>Tracheophyta</taxon>
        <taxon>Spermatophyta</taxon>
        <taxon>Magnoliopsida</taxon>
        <taxon>eudicotyledons</taxon>
        <taxon>Gunneridae</taxon>
        <taxon>Pentapetalae</taxon>
        <taxon>rosids</taxon>
        <taxon>fabids</taxon>
        <taxon>Fagales</taxon>
        <taxon>Betulaceae</taxon>
        <taxon>Carpinus</taxon>
    </lineage>
</organism>
<dbReference type="Proteomes" id="UP000327013">
    <property type="component" value="Chromosome 3"/>
</dbReference>
<evidence type="ECO:0000256" key="1">
    <source>
        <dbReference type="SAM" id="MobiDB-lite"/>
    </source>
</evidence>
<evidence type="ECO:0000313" key="3">
    <source>
        <dbReference type="Proteomes" id="UP000327013"/>
    </source>
</evidence>
<dbReference type="AlphaFoldDB" id="A0A5N6QWV7"/>
<proteinExistence type="predicted"/>
<name>A0A5N6QWV7_9ROSI</name>
<protein>
    <submittedName>
        <fullName evidence="2">Uncharacterized protein</fullName>
    </submittedName>
</protein>